<feature type="transmembrane region" description="Helical" evidence="6">
    <location>
        <begin position="523"/>
        <end position="545"/>
    </location>
</feature>
<feature type="transmembrane region" description="Helical" evidence="6">
    <location>
        <begin position="329"/>
        <end position="354"/>
    </location>
</feature>
<feature type="transmembrane region" description="Helical" evidence="6">
    <location>
        <begin position="366"/>
        <end position="387"/>
    </location>
</feature>
<feature type="transmembrane region" description="Helical" evidence="6">
    <location>
        <begin position="493"/>
        <end position="511"/>
    </location>
</feature>
<feature type="transmembrane region" description="Helical" evidence="6">
    <location>
        <begin position="252"/>
        <end position="274"/>
    </location>
</feature>
<evidence type="ECO:0000256" key="2">
    <source>
        <dbReference type="ARBA" id="ARBA00022692"/>
    </source>
</evidence>
<dbReference type="PANTHER" id="PTHR23507">
    <property type="entry name" value="ZGC:174356"/>
    <property type="match status" value="1"/>
</dbReference>
<feature type="compositionally biased region" description="Low complexity" evidence="5">
    <location>
        <begin position="1"/>
        <end position="17"/>
    </location>
</feature>
<keyword evidence="4 6" id="KW-0472">Membrane</keyword>
<comment type="caution">
    <text evidence="7">The sequence shown here is derived from an EMBL/GenBank/DDBJ whole genome shotgun (WGS) entry which is preliminary data.</text>
</comment>
<evidence type="ECO:0008006" key="9">
    <source>
        <dbReference type="Google" id="ProtNLM"/>
    </source>
</evidence>
<feature type="transmembrane region" description="Helical" evidence="6">
    <location>
        <begin position="63"/>
        <end position="84"/>
    </location>
</feature>
<dbReference type="InterPro" id="IPR011701">
    <property type="entry name" value="MFS"/>
</dbReference>
<keyword evidence="2 6" id="KW-0812">Transmembrane</keyword>
<reference evidence="7 8" key="1">
    <citation type="journal article" date="2017" name="Mycologia">
        <title>Bifiguratus adelaidae, gen. et sp. nov., a new member of Mucoromycotina in endophytic and soil-dwelling habitats.</title>
        <authorList>
            <person name="Torres-Cruz T.J."/>
            <person name="Billingsley Tobias T.L."/>
            <person name="Almatruk M."/>
            <person name="Hesse C."/>
            <person name="Kuske C.R."/>
            <person name="Desiro A."/>
            <person name="Benucci G.M."/>
            <person name="Bonito G."/>
            <person name="Stajich J.E."/>
            <person name="Dunlap C."/>
            <person name="Arnold A.E."/>
            <person name="Porras-Alfaro A."/>
        </authorList>
    </citation>
    <scope>NUCLEOTIDE SEQUENCE [LARGE SCALE GENOMIC DNA]</scope>
    <source>
        <strain evidence="7 8">AZ0501</strain>
    </source>
</reference>
<evidence type="ECO:0000256" key="1">
    <source>
        <dbReference type="ARBA" id="ARBA00004141"/>
    </source>
</evidence>
<comment type="subcellular location">
    <subcellularLocation>
        <location evidence="1">Membrane</location>
        <topology evidence="1">Multi-pass membrane protein</topology>
    </subcellularLocation>
</comment>
<evidence type="ECO:0000256" key="3">
    <source>
        <dbReference type="ARBA" id="ARBA00022989"/>
    </source>
</evidence>
<dbReference type="GO" id="GO:0016020">
    <property type="term" value="C:membrane"/>
    <property type="evidence" value="ECO:0007669"/>
    <property type="project" value="UniProtKB-SubCell"/>
</dbReference>
<dbReference type="AlphaFoldDB" id="A0A261Y8C6"/>
<feature type="transmembrane region" description="Helical" evidence="6">
    <location>
        <begin position="460"/>
        <end position="481"/>
    </location>
</feature>
<evidence type="ECO:0000256" key="5">
    <source>
        <dbReference type="SAM" id="MobiDB-lite"/>
    </source>
</evidence>
<dbReference type="InterPro" id="IPR036259">
    <property type="entry name" value="MFS_trans_sf"/>
</dbReference>
<evidence type="ECO:0000313" key="7">
    <source>
        <dbReference type="EMBL" id="OZJ06831.1"/>
    </source>
</evidence>
<feature type="transmembrane region" description="Helical" evidence="6">
    <location>
        <begin position="435"/>
        <end position="454"/>
    </location>
</feature>
<proteinExistence type="predicted"/>
<feature type="transmembrane region" description="Helical" evidence="6">
    <location>
        <begin position="156"/>
        <end position="178"/>
    </location>
</feature>
<dbReference type="GO" id="GO:0022857">
    <property type="term" value="F:transmembrane transporter activity"/>
    <property type="evidence" value="ECO:0007669"/>
    <property type="project" value="InterPro"/>
</dbReference>
<sequence length="575" mass="64072">MPTYPYDMTPSPTSDTPTLRDDDVDNVGESSDFIQQTEETPLLSSEPENVAESAVPNDRPSPYWIIAPILIAGAAISMLLAPLLQFYTQLICNEHFASSEIVGMKAPNVPYERCNIPEIQSRVSEFQAIISVLEHTCSLLVMAHYGALSDRLGRRYVMRLSCLGNLIHISCFVLTGLFQDYVGIYLLFLGPVAKGLLGGGQAMSGIMHSYVSDCTDAATRSIWFGRFYGMMYLGIAIGPSLGSYLIKQFGSVLVLIYIAFVADLVFLLYVSFVLPESNERVRRQQKGLYVEHTEERPVSPGPKTFWQKINIFAAFGIFFRVQSEQASRYTLPVLALVHFLVMLVFMPPTLLYAMLKFQWTAYEGGLFTSFTSLARLIVLLGILPVLVRRFKKPKHIPERDVFVPDNLEHEGNDDAQYAEMIDRKTKRRHIRFDAWTMRAGYFLDALAFVGYGIAPNVPTFCLAGALQAFAILSAPSSRALFTNFVPAHKVGELMGSLGALDAFAGILSPIILNTMYAATVSTIPQLVFFFGASVLIVASLLTFYIKPAARHSKRRRSERMLSKDQRVVFDGLGEM</sequence>
<name>A0A261Y8C6_9FUNG</name>
<feature type="region of interest" description="Disordered" evidence="5">
    <location>
        <begin position="1"/>
        <end position="55"/>
    </location>
</feature>
<feature type="compositionally biased region" description="Polar residues" evidence="5">
    <location>
        <begin position="28"/>
        <end position="47"/>
    </location>
</feature>
<protein>
    <recommendedName>
        <fullName evidence="9">Major facilitator superfamily (MFS) profile domain-containing protein</fullName>
    </recommendedName>
</protein>
<dbReference type="PANTHER" id="PTHR23507:SF1">
    <property type="entry name" value="FI18259P1-RELATED"/>
    <property type="match status" value="1"/>
</dbReference>
<evidence type="ECO:0000313" key="8">
    <source>
        <dbReference type="Proteomes" id="UP000242875"/>
    </source>
</evidence>
<dbReference type="Gene3D" id="1.20.1250.20">
    <property type="entry name" value="MFS general substrate transporter like domains"/>
    <property type="match status" value="2"/>
</dbReference>
<evidence type="ECO:0000256" key="6">
    <source>
        <dbReference type="SAM" id="Phobius"/>
    </source>
</evidence>
<feature type="transmembrane region" description="Helical" evidence="6">
    <location>
        <begin position="227"/>
        <end position="246"/>
    </location>
</feature>
<evidence type="ECO:0000256" key="4">
    <source>
        <dbReference type="ARBA" id="ARBA00023136"/>
    </source>
</evidence>
<dbReference type="Proteomes" id="UP000242875">
    <property type="component" value="Unassembled WGS sequence"/>
</dbReference>
<dbReference type="OrthoDB" id="3026777at2759"/>
<accession>A0A261Y8C6</accession>
<feature type="transmembrane region" description="Helical" evidence="6">
    <location>
        <begin position="184"/>
        <end position="206"/>
    </location>
</feature>
<gene>
    <name evidence="7" type="ORF">BZG36_00064</name>
</gene>
<organism evidence="7 8">
    <name type="scientific">Bifiguratus adelaidae</name>
    <dbReference type="NCBI Taxonomy" id="1938954"/>
    <lineage>
        <taxon>Eukaryota</taxon>
        <taxon>Fungi</taxon>
        <taxon>Fungi incertae sedis</taxon>
        <taxon>Mucoromycota</taxon>
        <taxon>Mucoromycotina</taxon>
        <taxon>Endogonomycetes</taxon>
        <taxon>Endogonales</taxon>
        <taxon>Endogonales incertae sedis</taxon>
        <taxon>Bifiguratus</taxon>
    </lineage>
</organism>
<dbReference type="EMBL" id="MVBO01000001">
    <property type="protein sequence ID" value="OZJ06831.1"/>
    <property type="molecule type" value="Genomic_DNA"/>
</dbReference>
<dbReference type="Pfam" id="PF07690">
    <property type="entry name" value="MFS_1"/>
    <property type="match status" value="2"/>
</dbReference>
<keyword evidence="3 6" id="KW-1133">Transmembrane helix</keyword>
<keyword evidence="8" id="KW-1185">Reference proteome</keyword>
<dbReference type="SUPFAM" id="SSF103473">
    <property type="entry name" value="MFS general substrate transporter"/>
    <property type="match status" value="1"/>
</dbReference>